<dbReference type="SMART" id="SM00280">
    <property type="entry name" value="KAZAL"/>
    <property type="match status" value="1"/>
</dbReference>
<comment type="caution">
    <text evidence="5">Lacks conserved residue(s) required for the propagation of feature annotation.</text>
</comment>
<dbReference type="InterPro" id="IPR002350">
    <property type="entry name" value="Kazal_dom"/>
</dbReference>
<dbReference type="InterPro" id="IPR000742">
    <property type="entry name" value="EGF"/>
</dbReference>
<dbReference type="PANTHER" id="PTHR10913:SF45">
    <property type="entry name" value="FOLLISTATIN, ISOFORM A-RELATED"/>
    <property type="match status" value="1"/>
</dbReference>
<dbReference type="PROSITE" id="PS50026">
    <property type="entry name" value="EGF_3"/>
    <property type="match status" value="2"/>
</dbReference>
<organism evidence="12 13">
    <name type="scientific">Porites evermanni</name>
    <dbReference type="NCBI Taxonomy" id="104178"/>
    <lineage>
        <taxon>Eukaryota</taxon>
        <taxon>Metazoa</taxon>
        <taxon>Cnidaria</taxon>
        <taxon>Anthozoa</taxon>
        <taxon>Hexacorallia</taxon>
        <taxon>Scleractinia</taxon>
        <taxon>Fungiina</taxon>
        <taxon>Poritidae</taxon>
        <taxon>Porites</taxon>
    </lineage>
</organism>
<evidence type="ECO:0000256" key="6">
    <source>
        <dbReference type="PROSITE-ProRule" id="PRU01005"/>
    </source>
</evidence>
<comment type="caution">
    <text evidence="12">The sequence shown here is derived from an EMBL/GenBank/DDBJ whole genome shotgun (WGS) entry which is preliminary data.</text>
</comment>
<feature type="disulfide bond" evidence="6">
    <location>
        <begin position="289"/>
        <end position="302"/>
    </location>
</feature>
<dbReference type="InterPro" id="IPR050653">
    <property type="entry name" value="Prot_Inhib_GrowthFact_Antg"/>
</dbReference>
<dbReference type="Gene3D" id="2.60.120.200">
    <property type="match status" value="2"/>
</dbReference>
<evidence type="ECO:0000259" key="9">
    <source>
        <dbReference type="PROSITE" id="PS50026"/>
    </source>
</evidence>
<keyword evidence="1" id="KW-0800">Toxin</keyword>
<dbReference type="InterPro" id="IPR003582">
    <property type="entry name" value="ShKT_dom"/>
</dbReference>
<evidence type="ECO:0000256" key="2">
    <source>
        <dbReference type="ARBA" id="ARBA00022690"/>
    </source>
</evidence>
<feature type="region of interest" description="Disordered" evidence="7">
    <location>
        <begin position="1261"/>
        <end position="1283"/>
    </location>
</feature>
<dbReference type="PANTHER" id="PTHR10913">
    <property type="entry name" value="FOLLISTATIN-RELATED"/>
    <property type="match status" value="1"/>
</dbReference>
<dbReference type="CDD" id="cd00054">
    <property type="entry name" value="EGF_CA"/>
    <property type="match status" value="1"/>
</dbReference>
<feature type="region of interest" description="Disordered" evidence="7">
    <location>
        <begin position="891"/>
        <end position="920"/>
    </location>
</feature>
<sequence>MYNITDGFLEDVEGAAHTVVYNGGKTIEVPQLGYALVFDGKDDWVDTGGFNADCVTDPSTCQEGFTLTFWLKVYSTGFIISSGSFTNHRNGPGFQLYYHQSLKRFQFLLETRNKRWTLLIHQDVGYWTHMAFTWHNQNGLKYYEDGNLSTFTDRPVLLSPLRLQNYTPVITLARPSTLRRFKEFGKFEISQLAIWLKDLSADDIAGVYSSGVIFFQDTILCCYFKGVNPCLTNPCHDGDACGKLSKSSEKKCICPNVNLRMKTCTENITGVCEDKSTGCRGFAEQSYYCKHRKMREICPRSCSYCGASRPSTTLKPTLSTGSTLMSRIARGSRDPVTPAPSSSPSQSKKNSPTTPSKRRLPRGQSCKDLQCPPYAKCFQTSREGAECRCQFSCSKEERNLICGTDDKTYLNHCVLKMEACRLGKSIRIKSKGGMCSVLFSKATHYLPLNFTREDKTKLVDMRGNATGMVFNTINASTAEQIGQVLRLNGIDNYIELNNLKDECITNPSKCTEGLSVAFWIKYTEGKFIISAGRYTEIADDGPGFRFICSNCSRNSGVPETHNSGIFLLELSTTTKKWRIHLDTIPRWWFHFAFTWSPNQGLKYYKNGKFVLGKKNPERFMVATDTNIAKMITIGLPNSLKAMSRKNSRGKFSLGHLVIWTHEVSKYDMEIAFLSVLTTGIKSVVCCQQLREDPCVRNPCHDGATCQRMDTGDKYQCICPDTVDHNVGRCSGGKPKMFLRVASYISLFFFFNSTTDPFQSLKNRAKVENSLWPSWKIARMYHLCSLYFLALLNISICESFSLYSSSNSSSVISPLRATLLTYTPHLSGATYGQNLRPSHEQFLQNFSLETTPNSVNDEFLSKFGVYTGKEQTPVSKTDLLVSSSRKVEAQIAHETQRSRHSVGKTLQNENRGAESTNRSGLTRPMQNKMIKTGSVQLDTITAQEFLSTFPRTGSMSTRERFQNYRFSAGSLVQPNMAMSTTNSFIILSPSSMVPKRYSSATRTRHFSVLSSHEKFTGSSLLLSNNLVSTHNLSPGAESSKSSSLLSHYSSGVSSAQARQVSTSQRTTHVSSIVTSSAINQVTSSFISPATNRISPLQPSSIISRTPTTQSFSSSLIVKSSVKSAWSKTYLHLTKAITSSYLIHTASVQPLLSSVVPTHEETSLTCRVNNTMCLCFNCDEAPKSAKICCMDLIENKITQQGIKMTVKNISVQEFYHIITAVSRVIADIVWNSCRTNVSLCLTGESSPGAGSVRRRRSLREQNIQSKPTSDRIRTKREALQPTVSPSSPNIFSVEAIFYSLSLQVGTSPGVQTAFYVIMKLYSNGTNQTILLDGKRLLKILTNETHTLESKLNISIESFTATHQSSKLATTSSLPATLSPNSSQGSQNIQMTTLFTDEATTAPPVRGKLEDEDGKGLSQELLILIICAGIGGLILISIVMACVFTRFYRQRKGEFVPDKTYPSPPNNKHNGDAGGEDLENIDTFIDPSTQITDVPHKPTRGSAGGSAGGPKKQRKPMGVKVTYKPPEWD</sequence>
<keyword evidence="8" id="KW-0472">Membrane</keyword>
<protein>
    <submittedName>
        <fullName evidence="12">Uncharacterized protein</fullName>
    </submittedName>
</protein>
<evidence type="ECO:0000256" key="8">
    <source>
        <dbReference type="SAM" id="Phobius"/>
    </source>
</evidence>
<evidence type="ECO:0000256" key="5">
    <source>
        <dbReference type="PROSITE-ProRule" id="PRU00076"/>
    </source>
</evidence>
<feature type="disulfide bond" evidence="5">
    <location>
        <begin position="699"/>
        <end position="716"/>
    </location>
</feature>
<gene>
    <name evidence="12" type="ORF">PEVE_00004342</name>
</gene>
<name>A0ABN8LVV0_9CNID</name>
<evidence type="ECO:0000259" key="10">
    <source>
        <dbReference type="PROSITE" id="PS51465"/>
    </source>
</evidence>
<evidence type="ECO:0000313" key="13">
    <source>
        <dbReference type="Proteomes" id="UP001159427"/>
    </source>
</evidence>
<dbReference type="Pfam" id="PF13385">
    <property type="entry name" value="Laminin_G_3"/>
    <property type="match status" value="1"/>
</dbReference>
<dbReference type="EMBL" id="CALNXI010000127">
    <property type="protein sequence ID" value="CAH3019822.1"/>
    <property type="molecule type" value="Genomic_DNA"/>
</dbReference>
<dbReference type="SUPFAM" id="SSF49899">
    <property type="entry name" value="Concanavalin A-like lectins/glucanases"/>
    <property type="match status" value="2"/>
</dbReference>
<keyword evidence="4 5" id="KW-1015">Disulfide bond</keyword>
<evidence type="ECO:0000256" key="1">
    <source>
        <dbReference type="ARBA" id="ARBA00022656"/>
    </source>
</evidence>
<keyword evidence="5" id="KW-0245">EGF-like domain</keyword>
<feature type="domain" description="Kazal-like" evidence="10">
    <location>
        <begin position="388"/>
        <end position="437"/>
    </location>
</feature>
<dbReference type="Pfam" id="PF07648">
    <property type="entry name" value="Kazal_2"/>
    <property type="match status" value="1"/>
</dbReference>
<dbReference type="SUPFAM" id="SSF57196">
    <property type="entry name" value="EGF/Laminin"/>
    <property type="match status" value="1"/>
</dbReference>
<evidence type="ECO:0000256" key="3">
    <source>
        <dbReference type="ARBA" id="ARBA00022900"/>
    </source>
</evidence>
<dbReference type="PROSITE" id="PS51670">
    <property type="entry name" value="SHKT"/>
    <property type="match status" value="1"/>
</dbReference>
<dbReference type="Gene3D" id="3.30.60.30">
    <property type="match status" value="1"/>
</dbReference>
<feature type="transmembrane region" description="Helical" evidence="8">
    <location>
        <begin position="1418"/>
        <end position="1441"/>
    </location>
</feature>
<feature type="compositionally biased region" description="Basic and acidic residues" evidence="7">
    <location>
        <begin position="1266"/>
        <end position="1276"/>
    </location>
</feature>
<feature type="compositionally biased region" description="Polar residues" evidence="7">
    <location>
        <begin position="903"/>
        <end position="919"/>
    </location>
</feature>
<feature type="region of interest" description="Disordered" evidence="7">
    <location>
        <begin position="331"/>
        <end position="364"/>
    </location>
</feature>
<evidence type="ECO:0000256" key="7">
    <source>
        <dbReference type="SAM" id="MobiDB-lite"/>
    </source>
</evidence>
<dbReference type="InterPro" id="IPR036058">
    <property type="entry name" value="Kazal_dom_sf"/>
</dbReference>
<keyword evidence="3" id="KW-0722">Serine protease inhibitor</keyword>
<evidence type="ECO:0000313" key="12">
    <source>
        <dbReference type="EMBL" id="CAH3019822.1"/>
    </source>
</evidence>
<dbReference type="PROSITE" id="PS51465">
    <property type="entry name" value="KAZAL_2"/>
    <property type="match status" value="1"/>
</dbReference>
<keyword evidence="13" id="KW-1185">Reference proteome</keyword>
<dbReference type="Gene3D" id="2.10.25.10">
    <property type="entry name" value="Laminin"/>
    <property type="match status" value="1"/>
</dbReference>
<dbReference type="SUPFAM" id="SSF100895">
    <property type="entry name" value="Kazal-type serine protease inhibitors"/>
    <property type="match status" value="1"/>
</dbReference>
<keyword evidence="8" id="KW-0812">Transmembrane</keyword>
<proteinExistence type="predicted"/>
<keyword evidence="8" id="KW-1133">Transmembrane helix</keyword>
<dbReference type="CDD" id="cd00104">
    <property type="entry name" value="KAZAL_FS"/>
    <property type="match status" value="1"/>
</dbReference>
<keyword evidence="2" id="KW-0646">Protease inhibitor</keyword>
<feature type="domain" description="EGF-like" evidence="9">
    <location>
        <begin position="226"/>
        <end position="265"/>
    </location>
</feature>
<feature type="compositionally biased region" description="Low complexity" evidence="7">
    <location>
        <begin position="335"/>
        <end position="355"/>
    </location>
</feature>
<dbReference type="Proteomes" id="UP001159427">
    <property type="component" value="Unassembled WGS sequence"/>
</dbReference>
<feature type="region of interest" description="Disordered" evidence="7">
    <location>
        <begin position="1452"/>
        <end position="1526"/>
    </location>
</feature>
<feature type="domain" description="EGF-like" evidence="9">
    <location>
        <begin position="690"/>
        <end position="730"/>
    </location>
</feature>
<evidence type="ECO:0000256" key="4">
    <source>
        <dbReference type="ARBA" id="ARBA00023157"/>
    </source>
</evidence>
<feature type="domain" description="ShKT" evidence="11">
    <location>
        <begin position="272"/>
        <end position="305"/>
    </location>
</feature>
<reference evidence="12 13" key="1">
    <citation type="submission" date="2022-05" db="EMBL/GenBank/DDBJ databases">
        <authorList>
            <consortium name="Genoscope - CEA"/>
            <person name="William W."/>
        </authorList>
    </citation>
    <scope>NUCLEOTIDE SEQUENCE [LARGE SCALE GENOMIC DNA]</scope>
</reference>
<dbReference type="InterPro" id="IPR013320">
    <property type="entry name" value="ConA-like_dom_sf"/>
</dbReference>
<accession>A0ABN8LVV0</accession>
<evidence type="ECO:0000259" key="11">
    <source>
        <dbReference type="PROSITE" id="PS51670"/>
    </source>
</evidence>
<feature type="disulfide bond" evidence="5">
    <location>
        <begin position="235"/>
        <end position="252"/>
    </location>
</feature>